<dbReference type="PROSITE" id="PS50294">
    <property type="entry name" value="WD_REPEATS_REGION"/>
    <property type="match status" value="7"/>
</dbReference>
<dbReference type="Gene3D" id="2.130.10.10">
    <property type="entry name" value="YVTN repeat-like/Quinoprotein amine dehydrogenase"/>
    <property type="match status" value="3"/>
</dbReference>
<dbReference type="InterPro" id="IPR001680">
    <property type="entry name" value="WD40_rpt"/>
</dbReference>
<protein>
    <recommendedName>
        <fullName evidence="8">Protein kinase domain-containing protein</fullName>
    </recommendedName>
</protein>
<evidence type="ECO:0000313" key="9">
    <source>
        <dbReference type="EMBL" id="MBA8950857.1"/>
    </source>
</evidence>
<dbReference type="Gene3D" id="1.10.510.10">
    <property type="entry name" value="Transferase(Phosphotransferase) domain 1"/>
    <property type="match status" value="1"/>
</dbReference>
<dbReference type="InterPro" id="IPR017441">
    <property type="entry name" value="Protein_kinase_ATP_BS"/>
</dbReference>
<feature type="repeat" description="WD" evidence="5">
    <location>
        <begin position="507"/>
        <end position="548"/>
    </location>
</feature>
<dbReference type="InterPro" id="IPR015943">
    <property type="entry name" value="WD40/YVTN_repeat-like_dom_sf"/>
</dbReference>
<dbReference type="PROSITE" id="PS50011">
    <property type="entry name" value="PROTEIN_KINASE_DOM"/>
    <property type="match status" value="1"/>
</dbReference>
<sequence length="626" mass="65930">MTRDAGRLVIGRYRLLEVLGEGGMGAAWRAMDERIGREVVLKQVKLPSGMDDETRAAMVARMDREGRAAGMLKHPGIITVHDQFHDRDGLPWIVMELVRGPSLDRIVKDGGPLPEAEVARIGAGICEALAAAHAAGIVHRDIKPANVLLEGDRVVVTDFGVAAVTGEATLTPYGALLGTPSYMAPEQINDHQATPASDLWSLGATLYHAVEGRPAFTGHTTAALLLAVSRGAPAPTARAQELKPVLRDLMRREPARRPTAVAAAVALRRIAARPAEPTKVLHRPARAPRAPRGSRLKILSAVVAVAALIAAAVYLLTRPPDHPRWNRTPVAAGQFPTGDLGSVNALAFSPDGRTLAVCGGEDKAVRLWDVARRAPAGRPLTGHTDAVFSVAFSPDGKALASGGADGTVRLWDAAQRTATGQPLATGRVRSVAFSPDGRTLATGGEDRTARLWDAASHAPIGRPLAGHTGWVWSVAFSPDGETLATGGADDSARLWDVASRSMIGKPLTGHTDTVLSVAFSPDGETLATGGVDRTVRLWDVASRAPIGKPLTGHTGEVWSVAFTPDGRTLATGGEDRTVRLWDVASRAPVGQPLTGHIEPVLSVAFSPDGRTLATGGGDRTVRLWRP</sequence>
<dbReference type="AlphaFoldDB" id="A0A7W3LMJ9"/>
<dbReference type="GO" id="GO:0005524">
    <property type="term" value="F:ATP binding"/>
    <property type="evidence" value="ECO:0007669"/>
    <property type="project" value="UniProtKB-UniRule"/>
</dbReference>
<dbReference type="CDD" id="cd14014">
    <property type="entry name" value="STKc_PknB_like"/>
    <property type="match status" value="1"/>
</dbReference>
<dbReference type="InterPro" id="IPR000719">
    <property type="entry name" value="Prot_kinase_dom"/>
</dbReference>
<feature type="repeat" description="WD" evidence="5">
    <location>
        <begin position="428"/>
        <end position="462"/>
    </location>
</feature>
<dbReference type="InterPro" id="IPR053299">
    <property type="entry name" value="ASTRA_WD_repeat"/>
</dbReference>
<evidence type="ECO:0000256" key="2">
    <source>
        <dbReference type="ARBA" id="ARBA00022737"/>
    </source>
</evidence>
<dbReference type="Pfam" id="PF00069">
    <property type="entry name" value="Pkinase"/>
    <property type="match status" value="1"/>
</dbReference>
<dbReference type="PROSITE" id="PS00108">
    <property type="entry name" value="PROTEIN_KINASE_ST"/>
    <property type="match status" value="1"/>
</dbReference>
<dbReference type="GO" id="GO:0004672">
    <property type="term" value="F:protein kinase activity"/>
    <property type="evidence" value="ECO:0007669"/>
    <property type="project" value="InterPro"/>
</dbReference>
<evidence type="ECO:0000259" key="8">
    <source>
        <dbReference type="PROSITE" id="PS50011"/>
    </source>
</evidence>
<dbReference type="RefSeq" id="WP_182843276.1">
    <property type="nucleotide sequence ID" value="NZ_BAAALP010000039.1"/>
</dbReference>
<keyword evidence="7" id="KW-0472">Membrane</keyword>
<gene>
    <name evidence="9" type="ORF">HNR61_002488</name>
</gene>
<dbReference type="SMART" id="SM00220">
    <property type="entry name" value="S_TKc"/>
    <property type="match status" value="1"/>
</dbReference>
<reference evidence="9 10" key="1">
    <citation type="submission" date="2020-08" db="EMBL/GenBank/DDBJ databases">
        <title>Genomic Encyclopedia of Type Strains, Phase IV (KMG-IV): sequencing the most valuable type-strain genomes for metagenomic binning, comparative biology and taxonomic classification.</title>
        <authorList>
            <person name="Goeker M."/>
        </authorList>
    </citation>
    <scope>NUCLEOTIDE SEQUENCE [LARGE SCALE GENOMIC DNA]</scope>
    <source>
        <strain evidence="9 10">DSM 44197</strain>
    </source>
</reference>
<feature type="repeat" description="WD" evidence="5">
    <location>
        <begin position="380"/>
        <end position="421"/>
    </location>
</feature>
<dbReference type="PROSITE" id="PS00678">
    <property type="entry name" value="WD_REPEATS_1"/>
    <property type="match status" value="3"/>
</dbReference>
<evidence type="ECO:0000313" key="10">
    <source>
        <dbReference type="Proteomes" id="UP000572680"/>
    </source>
</evidence>
<evidence type="ECO:0000256" key="4">
    <source>
        <dbReference type="ARBA" id="ARBA00022840"/>
    </source>
</evidence>
<keyword evidence="1 5" id="KW-0853">WD repeat</keyword>
<dbReference type="InterPro" id="IPR036322">
    <property type="entry name" value="WD40_repeat_dom_sf"/>
</dbReference>
<feature type="repeat" description="WD" evidence="5">
    <location>
        <begin position="550"/>
        <end position="591"/>
    </location>
</feature>
<keyword evidence="7" id="KW-0812">Transmembrane</keyword>
<dbReference type="SUPFAM" id="SSF56112">
    <property type="entry name" value="Protein kinase-like (PK-like)"/>
    <property type="match status" value="1"/>
</dbReference>
<evidence type="ECO:0000256" key="3">
    <source>
        <dbReference type="ARBA" id="ARBA00022741"/>
    </source>
</evidence>
<dbReference type="PANTHER" id="PTHR44156">
    <property type="entry name" value="SUPERNUMERARY LIMBS, ISOFORM B-RELATED"/>
    <property type="match status" value="1"/>
</dbReference>
<feature type="repeat" description="WD" evidence="5">
    <location>
        <begin position="464"/>
        <end position="505"/>
    </location>
</feature>
<feature type="repeat" description="WD" evidence="5">
    <location>
        <begin position="593"/>
        <end position="626"/>
    </location>
</feature>
<accession>A0A7W3LMJ9</accession>
<dbReference type="SUPFAM" id="SSF50978">
    <property type="entry name" value="WD40 repeat-like"/>
    <property type="match status" value="1"/>
</dbReference>
<dbReference type="InterPro" id="IPR008271">
    <property type="entry name" value="Ser/Thr_kinase_AS"/>
</dbReference>
<proteinExistence type="predicted"/>
<evidence type="ECO:0000256" key="5">
    <source>
        <dbReference type="PROSITE-ProRule" id="PRU00221"/>
    </source>
</evidence>
<dbReference type="Gene3D" id="3.30.200.20">
    <property type="entry name" value="Phosphorylase Kinase, domain 1"/>
    <property type="match status" value="1"/>
</dbReference>
<dbReference type="InterPro" id="IPR011009">
    <property type="entry name" value="Kinase-like_dom_sf"/>
</dbReference>
<evidence type="ECO:0000256" key="1">
    <source>
        <dbReference type="ARBA" id="ARBA00022574"/>
    </source>
</evidence>
<feature type="transmembrane region" description="Helical" evidence="7">
    <location>
        <begin position="296"/>
        <end position="316"/>
    </location>
</feature>
<dbReference type="InterPro" id="IPR019775">
    <property type="entry name" value="WD40_repeat_CS"/>
</dbReference>
<feature type="repeat" description="WD" evidence="5">
    <location>
        <begin position="336"/>
        <end position="370"/>
    </location>
</feature>
<dbReference type="PROSITE" id="PS50082">
    <property type="entry name" value="WD_REPEATS_2"/>
    <property type="match status" value="7"/>
</dbReference>
<dbReference type="PROSITE" id="PS00107">
    <property type="entry name" value="PROTEIN_KINASE_ATP"/>
    <property type="match status" value="1"/>
</dbReference>
<evidence type="ECO:0000256" key="6">
    <source>
        <dbReference type="PROSITE-ProRule" id="PRU10141"/>
    </source>
</evidence>
<feature type="domain" description="Protein kinase" evidence="8">
    <location>
        <begin position="13"/>
        <end position="270"/>
    </location>
</feature>
<organism evidence="9 10">
    <name type="scientific">Actinomadura namibiensis</name>
    <dbReference type="NCBI Taxonomy" id="182080"/>
    <lineage>
        <taxon>Bacteria</taxon>
        <taxon>Bacillati</taxon>
        <taxon>Actinomycetota</taxon>
        <taxon>Actinomycetes</taxon>
        <taxon>Streptosporangiales</taxon>
        <taxon>Thermomonosporaceae</taxon>
        <taxon>Actinomadura</taxon>
    </lineage>
</organism>
<keyword evidence="7" id="KW-1133">Transmembrane helix</keyword>
<dbReference type="Proteomes" id="UP000572680">
    <property type="component" value="Unassembled WGS sequence"/>
</dbReference>
<name>A0A7W3LMJ9_ACTNM</name>
<keyword evidence="10" id="KW-1185">Reference proteome</keyword>
<feature type="binding site" evidence="6">
    <location>
        <position position="42"/>
    </location>
    <ligand>
        <name>ATP</name>
        <dbReference type="ChEBI" id="CHEBI:30616"/>
    </ligand>
</feature>
<evidence type="ECO:0000256" key="7">
    <source>
        <dbReference type="SAM" id="Phobius"/>
    </source>
</evidence>
<comment type="caution">
    <text evidence="9">The sequence shown here is derived from an EMBL/GenBank/DDBJ whole genome shotgun (WGS) entry which is preliminary data.</text>
</comment>
<keyword evidence="2" id="KW-0677">Repeat</keyword>
<dbReference type="SMART" id="SM00320">
    <property type="entry name" value="WD40"/>
    <property type="match status" value="7"/>
</dbReference>
<dbReference type="InterPro" id="IPR020472">
    <property type="entry name" value="WD40_PAC1"/>
</dbReference>
<keyword evidence="3 6" id="KW-0547">Nucleotide-binding</keyword>
<dbReference type="Pfam" id="PF00400">
    <property type="entry name" value="WD40"/>
    <property type="match status" value="7"/>
</dbReference>
<dbReference type="PRINTS" id="PR00320">
    <property type="entry name" value="GPROTEINBRPT"/>
</dbReference>
<dbReference type="EMBL" id="JACJIA010000003">
    <property type="protein sequence ID" value="MBA8950857.1"/>
    <property type="molecule type" value="Genomic_DNA"/>
</dbReference>
<keyword evidence="4 6" id="KW-0067">ATP-binding</keyword>
<dbReference type="CDD" id="cd00200">
    <property type="entry name" value="WD40"/>
    <property type="match status" value="1"/>
</dbReference>